<evidence type="ECO:0000256" key="1">
    <source>
        <dbReference type="SAM" id="MobiDB-lite"/>
    </source>
</evidence>
<feature type="non-terminal residue" evidence="2">
    <location>
        <position position="1"/>
    </location>
</feature>
<sequence>FLQRYSSAVAGLLRGGPGGSSPEGDSPRVERDQVHWLSEWGFAMDDPHVQALREVHRHQGGTAAVRRAELGAAAETGVVAAVRGALRRAMCAGIEKDTPQARASPGHLSAPVGVGSFVPVPVLPSPPPAMVLLLVLIVPGHALPRGRWTEDKTRENDYLKALSISSLAVYASIAKYFVIVAPPCLHHDKLVECNSATYQRRGWCRLEQWARMTVGGLRDMYIYEGGNLEQLLDRPHWYEASVKVFEGDFTVEADKYNIVDPVMGLWYIALLNADRQNIDSLLIDLVNQNKESVFPAAYFEDYIGKLEALVEQEKGSSQPRDHSVLIQSVSSSAALCEVVGAREDHRTVPSGRGESSRQGPKAARPLADAYRGPAPTFQRARAGLQAYVDAAAVGVAYAECDVWATRDGQLVLSSEEKNWHEHKPPRSFARSSWACAGIPRRRLRRRPWRAPRVMEGGSGSSADPRHPHRSSSQLMPVTLFAPL</sequence>
<dbReference type="Proteomes" id="UP001189429">
    <property type="component" value="Unassembled WGS sequence"/>
</dbReference>
<accession>A0ABN9PMB2</accession>
<evidence type="ECO:0000313" key="2">
    <source>
        <dbReference type="EMBL" id="CAK0792791.1"/>
    </source>
</evidence>
<dbReference type="EMBL" id="CAUYUJ010000839">
    <property type="protein sequence ID" value="CAK0792791.1"/>
    <property type="molecule type" value="Genomic_DNA"/>
</dbReference>
<comment type="caution">
    <text evidence="2">The sequence shown here is derived from an EMBL/GenBank/DDBJ whole genome shotgun (WGS) entry which is preliminary data.</text>
</comment>
<organism evidence="2 3">
    <name type="scientific">Prorocentrum cordatum</name>
    <dbReference type="NCBI Taxonomy" id="2364126"/>
    <lineage>
        <taxon>Eukaryota</taxon>
        <taxon>Sar</taxon>
        <taxon>Alveolata</taxon>
        <taxon>Dinophyceae</taxon>
        <taxon>Prorocentrales</taxon>
        <taxon>Prorocentraceae</taxon>
        <taxon>Prorocentrum</taxon>
    </lineage>
</organism>
<protein>
    <submittedName>
        <fullName evidence="2">Uncharacterized protein</fullName>
    </submittedName>
</protein>
<gene>
    <name evidence="2" type="ORF">PCOR1329_LOCUS3273</name>
</gene>
<dbReference type="SUPFAM" id="SSF51695">
    <property type="entry name" value="PLC-like phosphodiesterases"/>
    <property type="match status" value="1"/>
</dbReference>
<proteinExistence type="predicted"/>
<keyword evidence="3" id="KW-1185">Reference proteome</keyword>
<evidence type="ECO:0000313" key="3">
    <source>
        <dbReference type="Proteomes" id="UP001189429"/>
    </source>
</evidence>
<dbReference type="InterPro" id="IPR017946">
    <property type="entry name" value="PLC-like_Pdiesterase_TIM-brl"/>
</dbReference>
<feature type="region of interest" description="Disordered" evidence="1">
    <location>
        <begin position="446"/>
        <end position="483"/>
    </location>
</feature>
<name>A0ABN9PMB2_9DINO</name>
<feature type="region of interest" description="Disordered" evidence="1">
    <location>
        <begin position="344"/>
        <end position="369"/>
    </location>
</feature>
<reference evidence="2" key="1">
    <citation type="submission" date="2023-10" db="EMBL/GenBank/DDBJ databases">
        <authorList>
            <person name="Chen Y."/>
            <person name="Shah S."/>
            <person name="Dougan E. K."/>
            <person name="Thang M."/>
            <person name="Chan C."/>
        </authorList>
    </citation>
    <scope>NUCLEOTIDE SEQUENCE [LARGE SCALE GENOMIC DNA]</scope>
</reference>